<evidence type="ECO:0000313" key="2">
    <source>
        <dbReference type="Proteomes" id="UP000187455"/>
    </source>
</evidence>
<dbReference type="OrthoDB" id="642193at2759"/>
<organism evidence="1 2">
    <name type="scientific">Smittium mucronatum</name>
    <dbReference type="NCBI Taxonomy" id="133383"/>
    <lineage>
        <taxon>Eukaryota</taxon>
        <taxon>Fungi</taxon>
        <taxon>Fungi incertae sedis</taxon>
        <taxon>Zoopagomycota</taxon>
        <taxon>Kickxellomycotina</taxon>
        <taxon>Harpellomycetes</taxon>
        <taxon>Harpellales</taxon>
        <taxon>Legeriomycetaceae</taxon>
        <taxon>Smittium</taxon>
    </lineage>
</organism>
<sequence length="174" mass="19700">MFGRTVSDIHNLESRLDGFPGTLQEVFCQRSAPPFVKSTFNFGFSPYNAPGIIDDKMAPSEKIKELIKEFNDLSSEVISYKLPQKSILSKIIDHMFYVMLEGVHQLVLDTHFFLKICGSLISKGANRLANKVCEKALRIYFASNTNNENQMMGRPWYDSQVKKAIDALETGILL</sequence>
<dbReference type="AlphaFoldDB" id="A0A1R0GXE8"/>
<reference evidence="1 2" key="1">
    <citation type="journal article" date="2016" name="Mol. Biol. Evol.">
        <title>Genome-Wide Survey of Gut Fungi (Harpellales) Reveals the First Horizontally Transferred Ubiquitin Gene from a Mosquito Host.</title>
        <authorList>
            <person name="Wang Y."/>
            <person name="White M.M."/>
            <person name="Kvist S."/>
            <person name="Moncalvo J.M."/>
        </authorList>
    </citation>
    <scope>NUCLEOTIDE SEQUENCE [LARGE SCALE GENOMIC DNA]</scope>
    <source>
        <strain evidence="1 2">ALG-7-W6</strain>
    </source>
</reference>
<name>A0A1R0GXE8_9FUNG</name>
<keyword evidence="2" id="KW-1185">Reference proteome</keyword>
<proteinExistence type="predicted"/>
<gene>
    <name evidence="1" type="ORF">AYI68_g4318</name>
</gene>
<accession>A0A1R0GXE8</accession>
<evidence type="ECO:0000313" key="1">
    <source>
        <dbReference type="EMBL" id="OLY81574.1"/>
    </source>
</evidence>
<dbReference type="STRING" id="133383.A0A1R0GXE8"/>
<protein>
    <submittedName>
        <fullName evidence="1">Uncharacterized protein</fullName>
    </submittedName>
</protein>
<comment type="caution">
    <text evidence="1">The sequence shown here is derived from an EMBL/GenBank/DDBJ whole genome shotgun (WGS) entry which is preliminary data.</text>
</comment>
<dbReference type="Proteomes" id="UP000187455">
    <property type="component" value="Unassembled WGS sequence"/>
</dbReference>
<dbReference type="EMBL" id="LSSL01002340">
    <property type="protein sequence ID" value="OLY81574.1"/>
    <property type="molecule type" value="Genomic_DNA"/>
</dbReference>